<dbReference type="GO" id="GO:0005929">
    <property type="term" value="C:cilium"/>
    <property type="evidence" value="ECO:0000318"/>
    <property type="project" value="GO_Central"/>
</dbReference>
<protein>
    <recommendedName>
        <fullName evidence="9">Intraflagellar transport protein 25 homolog</fullName>
    </recommendedName>
    <alternativeName>
        <fullName evidence="11">Heat shock protein beta-11</fullName>
    </alternativeName>
    <alternativeName>
        <fullName evidence="10">Placental protein 25</fullName>
    </alternativeName>
</protein>
<dbReference type="FunFam" id="2.60.120.260:FF:000081">
    <property type="entry name" value="Intraflagellar transport protein 25 homolog"/>
    <property type="match status" value="1"/>
</dbReference>
<keyword evidence="13" id="KW-1185">Reference proteome</keyword>
<comment type="function">
    <text evidence="6">Component of the IFT complex B required for sonic hedgehog/SHH signaling. May mediate transport of SHH components: required for the export of SMO and PTCH1 receptors out of the cilium and the accumulation of GLI2 at the ciliary tip in response to activation of the SHH pathway, suggesting it is involved in the dynamic transport of SHH signaling molecules within the cilium. Not required for ciliary assembly. Its role in intraflagellar transport is mainly seen in tissues rich in ciliated cells such as kidney and testis. Essential for male fertility, spermiogenesis and sperm flagella formation. Plays a role in the early development of the kidney. May be involved in the regulation of ureteric bud initiation.</text>
</comment>
<sequence>MFDVALAEAGAQVPIATSSDENFPPENIIDGKSETFWATTGLFPQEFIITFTALMSLEQIKINCYQVKGLAMERSIENEPVNFEPMCEKELCPSDASLQMEEFSGENSSAKHLKFVIKSGYDHFVSVHKVCVNGMASRE</sequence>
<evidence type="ECO:0000256" key="1">
    <source>
        <dbReference type="ARBA" id="ARBA00004138"/>
    </source>
</evidence>
<evidence type="ECO:0000256" key="8">
    <source>
        <dbReference type="ARBA" id="ARBA00063061"/>
    </source>
</evidence>
<evidence type="ECO:0000256" key="2">
    <source>
        <dbReference type="ARBA" id="ARBA00022723"/>
    </source>
</evidence>
<keyword evidence="5" id="KW-0966">Cell projection</keyword>
<dbReference type="PANTHER" id="PTHR33906:SF1">
    <property type="entry name" value="INTRAFLAGELLAR TRANSPORT PROTEIN 25 HOMOLOG"/>
    <property type="match status" value="1"/>
</dbReference>
<dbReference type="Gene3D" id="2.60.120.260">
    <property type="entry name" value="Galactose-binding domain-like"/>
    <property type="match status" value="1"/>
</dbReference>
<dbReference type="GO" id="GO:0005813">
    <property type="term" value="C:centrosome"/>
    <property type="evidence" value="ECO:0000318"/>
    <property type="project" value="GO_Central"/>
</dbReference>
<evidence type="ECO:0000256" key="5">
    <source>
        <dbReference type="ARBA" id="ARBA00023273"/>
    </source>
</evidence>
<organism evidence="12 13">
    <name type="scientific">Strongylocentrotus purpuratus</name>
    <name type="common">Purple sea urchin</name>
    <dbReference type="NCBI Taxonomy" id="7668"/>
    <lineage>
        <taxon>Eukaryota</taxon>
        <taxon>Metazoa</taxon>
        <taxon>Echinodermata</taxon>
        <taxon>Eleutherozoa</taxon>
        <taxon>Echinozoa</taxon>
        <taxon>Echinoidea</taxon>
        <taxon>Euechinoidea</taxon>
        <taxon>Echinacea</taxon>
        <taxon>Camarodonta</taxon>
        <taxon>Echinidea</taxon>
        <taxon>Strongylocentrotidae</taxon>
        <taxon>Strongylocentrotus</taxon>
    </lineage>
</organism>
<comment type="similarity">
    <text evidence="7">Belongs to the IFT25 family.</text>
</comment>
<name>A0A7M7PJ89_STRPU</name>
<keyword evidence="2" id="KW-0479">Metal-binding</keyword>
<comment type="subcellular location">
    <subcellularLocation>
        <location evidence="1">Cell projection</location>
        <location evidence="1">Cilium</location>
    </subcellularLocation>
</comment>
<evidence type="ECO:0000256" key="6">
    <source>
        <dbReference type="ARBA" id="ARBA00058003"/>
    </source>
</evidence>
<dbReference type="InterPro" id="IPR008979">
    <property type="entry name" value="Galactose-bd-like_sf"/>
</dbReference>
<dbReference type="GO" id="GO:0042073">
    <property type="term" value="P:intraciliary transport"/>
    <property type="evidence" value="ECO:0007669"/>
    <property type="project" value="InterPro"/>
</dbReference>
<dbReference type="GO" id="GO:0046872">
    <property type="term" value="F:metal ion binding"/>
    <property type="evidence" value="ECO:0007669"/>
    <property type="project" value="UniProtKB-KW"/>
</dbReference>
<dbReference type="SUPFAM" id="SSF49785">
    <property type="entry name" value="Galactose-binding domain-like"/>
    <property type="match status" value="1"/>
</dbReference>
<dbReference type="EnsemblMetazoa" id="XM_030996199">
    <property type="protein sequence ID" value="XP_030852059"/>
    <property type="gene ID" value="LOC764898"/>
</dbReference>
<evidence type="ECO:0000256" key="10">
    <source>
        <dbReference type="ARBA" id="ARBA00076413"/>
    </source>
</evidence>
<evidence type="ECO:0000256" key="4">
    <source>
        <dbReference type="ARBA" id="ARBA00023069"/>
    </source>
</evidence>
<dbReference type="RefSeq" id="XP_030852059.1">
    <property type="nucleotide sequence ID" value="XM_030996199.1"/>
</dbReference>
<comment type="subunit">
    <text evidence="8">Component of the IFT complex B, at least composed of IFT20, IFT22, IFT25, IFT27, IFT46, IFT52, TRAF3IP1/IFT54, IFT57, IFT74, IFT80, IFT81, and IFT88. Interacts with IFT27. Interacts with IFT88.</text>
</comment>
<dbReference type="OMA" id="MWTRNAK"/>
<reference evidence="13" key="1">
    <citation type="submission" date="2015-02" db="EMBL/GenBank/DDBJ databases">
        <title>Genome sequencing for Strongylocentrotus purpuratus.</title>
        <authorList>
            <person name="Murali S."/>
            <person name="Liu Y."/>
            <person name="Vee V."/>
            <person name="English A."/>
            <person name="Wang M."/>
            <person name="Skinner E."/>
            <person name="Han Y."/>
            <person name="Muzny D.M."/>
            <person name="Worley K.C."/>
            <person name="Gibbs R.A."/>
        </authorList>
    </citation>
    <scope>NUCLEOTIDE SEQUENCE</scope>
</reference>
<dbReference type="OrthoDB" id="271080at2759"/>
<evidence type="ECO:0000256" key="11">
    <source>
        <dbReference type="ARBA" id="ARBA00077899"/>
    </source>
</evidence>
<dbReference type="CTD" id="790918"/>
<keyword evidence="3" id="KW-0106">Calcium</keyword>
<keyword evidence="4" id="KW-0969">Cilium</keyword>
<evidence type="ECO:0000256" key="7">
    <source>
        <dbReference type="ARBA" id="ARBA00061362"/>
    </source>
</evidence>
<evidence type="ECO:0000256" key="9">
    <source>
        <dbReference type="ARBA" id="ARBA00071135"/>
    </source>
</evidence>
<dbReference type="GO" id="GO:0030992">
    <property type="term" value="C:intraciliary transport particle B"/>
    <property type="evidence" value="ECO:0000318"/>
    <property type="project" value="GO_Central"/>
</dbReference>
<evidence type="ECO:0000313" key="13">
    <source>
        <dbReference type="Proteomes" id="UP000007110"/>
    </source>
</evidence>
<dbReference type="GeneID" id="764898"/>
<evidence type="ECO:0000313" key="12">
    <source>
        <dbReference type="EnsemblMetazoa" id="XP_030852059"/>
    </source>
</evidence>
<dbReference type="Proteomes" id="UP000007110">
    <property type="component" value="Unassembled WGS sequence"/>
</dbReference>
<dbReference type="InterPro" id="IPR033558">
    <property type="entry name" value="IFT25"/>
</dbReference>
<accession>A0A7M7PJ89</accession>
<dbReference type="PANTHER" id="PTHR33906">
    <property type="entry name" value="INTRAFLAGELLAR TRANSPORT PROTEIN 25 HOMOLOG"/>
    <property type="match status" value="1"/>
</dbReference>
<proteinExistence type="inferred from homology"/>
<evidence type="ECO:0000256" key="3">
    <source>
        <dbReference type="ARBA" id="ARBA00022837"/>
    </source>
</evidence>
<dbReference type="AlphaFoldDB" id="A0A7M7PJ89"/>
<dbReference type="KEGG" id="spu:764898"/>
<reference evidence="12" key="2">
    <citation type="submission" date="2021-01" db="UniProtKB">
        <authorList>
            <consortium name="EnsemblMetazoa"/>
        </authorList>
    </citation>
    <scope>IDENTIFICATION</scope>
</reference>
<dbReference type="InParanoid" id="A0A7M7PJ89"/>